<dbReference type="PANTHER" id="PTHR46018">
    <property type="entry name" value="ZINC PHOSPHODIESTERASE ELAC PROTEIN 1"/>
    <property type="match status" value="1"/>
</dbReference>
<dbReference type="GO" id="GO:0042781">
    <property type="term" value="F:3'-tRNA processing endoribonuclease activity"/>
    <property type="evidence" value="ECO:0007669"/>
    <property type="project" value="TreeGrafter"/>
</dbReference>
<dbReference type="SUPFAM" id="SSF56281">
    <property type="entry name" value="Metallo-hydrolase/oxidoreductase"/>
    <property type="match status" value="1"/>
</dbReference>
<protein>
    <submittedName>
        <fullName evidence="3">Metal-dependent hydrolase YhfI</fullName>
    </submittedName>
</protein>
<gene>
    <name evidence="3" type="primary">yhfI</name>
    <name evidence="3" type="ORF">LACPI_1395</name>
</gene>
<keyword evidence="3" id="KW-0378">Hydrolase</keyword>
<name>A0A0D6DXB0_9LACT</name>
<dbReference type="STRING" id="1364.LP2241_30412"/>
<dbReference type="CDD" id="cd07716">
    <property type="entry name" value="RNaseZ_short-form-like_MBL-fold"/>
    <property type="match status" value="1"/>
</dbReference>
<accession>A0A0D6DXB0</accession>
<dbReference type="InterPro" id="IPR001279">
    <property type="entry name" value="Metallo-B-lactamas"/>
</dbReference>
<dbReference type="RefSeq" id="WP_047915703.1">
    <property type="nucleotide sequence ID" value="NZ_LN774769.1"/>
</dbReference>
<dbReference type="KEGG" id="lpk:LACPI_1395"/>
<feature type="domain" description="Metallo-beta-lactamase" evidence="2">
    <location>
        <begin position="18"/>
        <end position="215"/>
    </location>
</feature>
<dbReference type="Pfam" id="PF12706">
    <property type="entry name" value="Lactamase_B_2"/>
    <property type="match status" value="1"/>
</dbReference>
<evidence type="ECO:0000313" key="4">
    <source>
        <dbReference type="Proteomes" id="UP000033166"/>
    </source>
</evidence>
<proteinExistence type="predicted"/>
<evidence type="ECO:0000259" key="2">
    <source>
        <dbReference type="SMART" id="SM00849"/>
    </source>
</evidence>
<organism evidence="3 4">
    <name type="scientific">Pseudolactococcus piscium MKFS47</name>
    <dbReference type="NCBI Taxonomy" id="297352"/>
    <lineage>
        <taxon>Bacteria</taxon>
        <taxon>Bacillati</taxon>
        <taxon>Bacillota</taxon>
        <taxon>Bacilli</taxon>
        <taxon>Lactobacillales</taxon>
        <taxon>Streptococcaceae</taxon>
        <taxon>Pseudolactococcus</taxon>
    </lineage>
</organism>
<dbReference type="PANTHER" id="PTHR46018:SF4">
    <property type="entry name" value="METALLO-HYDROLASE YHFI-RELATED"/>
    <property type="match status" value="1"/>
</dbReference>
<dbReference type="Proteomes" id="UP000033166">
    <property type="component" value="Chromosome I"/>
</dbReference>
<dbReference type="InterPro" id="IPR036866">
    <property type="entry name" value="RibonucZ/Hydroxyglut_hydro"/>
</dbReference>
<evidence type="ECO:0000256" key="1">
    <source>
        <dbReference type="ARBA" id="ARBA00022833"/>
    </source>
</evidence>
<dbReference type="AlphaFoldDB" id="A0A0D6DXB0"/>
<dbReference type="SMART" id="SM00849">
    <property type="entry name" value="Lactamase_B"/>
    <property type="match status" value="1"/>
</dbReference>
<sequence>MKLTALGVLGGYPHKDGGTTSYLLSSNSGFNLLIDVGSRAVTELEHELSPLFIDAVIISHYHEDHIADLGVLRQFRQLWPKTDPDWDSAILDIYGHDQDAHEFNKLTLDGVSKGIAYDVSGMQKIGPFDITFQKTVHPIICYAMRITERKTGQTLVFTADTGWFDGLIDFSKDADMLLADVYFFADKANMPNHLSSTESGKIAREAAVKKLVLTHLPQFGDLEQLRKEAEDAAQGVVTELATPHKTWDFNTF</sequence>
<dbReference type="Gene3D" id="3.60.15.10">
    <property type="entry name" value="Ribonuclease Z/Hydroxyacylglutathione hydrolase-like"/>
    <property type="match status" value="1"/>
</dbReference>
<evidence type="ECO:0000313" key="3">
    <source>
        <dbReference type="EMBL" id="CEN28595.1"/>
    </source>
</evidence>
<reference evidence="4" key="1">
    <citation type="submission" date="2015-01" db="EMBL/GenBank/DDBJ databases">
        <authorList>
            <person name="Andreevskaya M."/>
        </authorList>
    </citation>
    <scope>NUCLEOTIDE SEQUENCE [LARGE SCALE GENOMIC DNA]</scope>
    <source>
        <strain evidence="4">MKFS47</strain>
    </source>
</reference>
<dbReference type="EMBL" id="LN774769">
    <property type="protein sequence ID" value="CEN28595.1"/>
    <property type="molecule type" value="Genomic_DNA"/>
</dbReference>
<dbReference type="HOGENOM" id="CLU_031317_3_1_9"/>
<keyword evidence="1" id="KW-0862">Zinc</keyword>